<dbReference type="SMART" id="SM00829">
    <property type="entry name" value="PKS_ER"/>
    <property type="match status" value="1"/>
</dbReference>
<name>A0A370R2Y4_9GAMM</name>
<evidence type="ECO:0000259" key="1">
    <source>
        <dbReference type="SMART" id="SM00829"/>
    </source>
</evidence>
<dbReference type="SUPFAM" id="SSF50129">
    <property type="entry name" value="GroES-like"/>
    <property type="match status" value="1"/>
</dbReference>
<sequence>MKAAIVERLGEMPVIGEFDEPVPLENEVKVRVAAAGIKQLDRAIVAGRHYSSPKTLPVVPGTDGVGYLEDGSRVYFASFRQPYGAMAQSTVASLTVPVPAELDDAMAAALINPALAAWLPLFWRADMQAGETVLIIGATGTSGKLAIEAARIAGAGRIVAAGRKQAVLDKLNADATVNLTLPREELSQAFAAAAGSHGYDVIVDYIWGEATEALIDVLGNHDLASYSDVGARGIRLVNVGSMGGPAITLPAALLRSADVHILGSGTGNFPPGPELKRIIADILRLAAEGRISVEVETHPFDEIYDVWDLNKQSERRSVMIMA</sequence>
<protein>
    <submittedName>
        <fullName evidence="2">NADPH:quinone reductase-like Zn-dependent oxidoreductase</fullName>
    </submittedName>
</protein>
<dbReference type="InterPro" id="IPR051397">
    <property type="entry name" value="Zn-ADH-like_protein"/>
</dbReference>
<dbReference type="InterPro" id="IPR020843">
    <property type="entry name" value="ER"/>
</dbReference>
<dbReference type="InterPro" id="IPR036291">
    <property type="entry name" value="NAD(P)-bd_dom_sf"/>
</dbReference>
<reference evidence="2 3" key="1">
    <citation type="submission" date="2018-07" db="EMBL/GenBank/DDBJ databases">
        <title>Genomic Encyclopedia of Type Strains, Phase IV (KMG-IV): sequencing the most valuable type-strain genomes for metagenomic binning, comparative biology and taxonomic classification.</title>
        <authorList>
            <person name="Goeker M."/>
        </authorList>
    </citation>
    <scope>NUCLEOTIDE SEQUENCE [LARGE SCALE GENOMIC DNA]</scope>
    <source>
        <strain evidence="2 3">DSM 103736</strain>
    </source>
</reference>
<dbReference type="SUPFAM" id="SSF51735">
    <property type="entry name" value="NAD(P)-binding Rossmann-fold domains"/>
    <property type="match status" value="1"/>
</dbReference>
<dbReference type="EMBL" id="QRAP01000001">
    <property type="protein sequence ID" value="RDK96797.1"/>
    <property type="molecule type" value="Genomic_DNA"/>
</dbReference>
<dbReference type="OrthoDB" id="9787435at2"/>
<evidence type="ECO:0000313" key="2">
    <source>
        <dbReference type="EMBL" id="RDK96797.1"/>
    </source>
</evidence>
<dbReference type="AlphaFoldDB" id="A0A370R2Y4"/>
<comment type="caution">
    <text evidence="2">The sequence shown here is derived from an EMBL/GenBank/DDBJ whole genome shotgun (WGS) entry which is preliminary data.</text>
</comment>
<dbReference type="InterPro" id="IPR011032">
    <property type="entry name" value="GroES-like_sf"/>
</dbReference>
<dbReference type="Proteomes" id="UP000254848">
    <property type="component" value="Unassembled WGS sequence"/>
</dbReference>
<proteinExistence type="predicted"/>
<accession>A0A370R2Y4</accession>
<dbReference type="PANTHER" id="PTHR43677:SF11">
    <property type="entry name" value="ZINC-CONTAINING ALCOHOL DEHYDROGENASE"/>
    <property type="match status" value="1"/>
</dbReference>
<gene>
    <name evidence="2" type="ORF">C8D90_101233</name>
</gene>
<dbReference type="Gene3D" id="3.40.50.720">
    <property type="entry name" value="NAD(P)-binding Rossmann-like Domain"/>
    <property type="match status" value="1"/>
</dbReference>
<feature type="domain" description="Enoyl reductase (ER)" evidence="1">
    <location>
        <begin position="10"/>
        <end position="320"/>
    </location>
</feature>
<dbReference type="GO" id="GO:0016491">
    <property type="term" value="F:oxidoreductase activity"/>
    <property type="evidence" value="ECO:0007669"/>
    <property type="project" value="InterPro"/>
</dbReference>
<keyword evidence="3" id="KW-1185">Reference proteome</keyword>
<dbReference type="RefSeq" id="WP_115456586.1">
    <property type="nucleotide sequence ID" value="NZ_QRAP01000001.1"/>
</dbReference>
<dbReference type="PANTHER" id="PTHR43677">
    <property type="entry name" value="SHORT-CHAIN DEHYDROGENASE/REDUCTASE"/>
    <property type="match status" value="1"/>
</dbReference>
<evidence type="ECO:0000313" key="3">
    <source>
        <dbReference type="Proteomes" id="UP000254848"/>
    </source>
</evidence>
<dbReference type="Gene3D" id="3.90.180.10">
    <property type="entry name" value="Medium-chain alcohol dehydrogenases, catalytic domain"/>
    <property type="match status" value="1"/>
</dbReference>
<organism evidence="2 3">
    <name type="scientific">Enterobacillus tribolii</name>
    <dbReference type="NCBI Taxonomy" id="1487935"/>
    <lineage>
        <taxon>Bacteria</taxon>
        <taxon>Pseudomonadati</taxon>
        <taxon>Pseudomonadota</taxon>
        <taxon>Gammaproteobacteria</taxon>
        <taxon>Enterobacterales</taxon>
        <taxon>Hafniaceae</taxon>
        <taxon>Enterobacillus</taxon>
    </lineage>
</organism>